<keyword evidence="3" id="KW-1185">Reference proteome</keyword>
<evidence type="ECO:0000259" key="1">
    <source>
        <dbReference type="Pfam" id="PF00535"/>
    </source>
</evidence>
<dbReference type="InterPro" id="IPR001173">
    <property type="entry name" value="Glyco_trans_2-like"/>
</dbReference>
<evidence type="ECO:0000313" key="3">
    <source>
        <dbReference type="Proteomes" id="UP000316614"/>
    </source>
</evidence>
<accession>A0A514CKB0</accession>
<dbReference type="RefSeq" id="WP_141615331.1">
    <property type="nucleotide sequence ID" value="NZ_CP041253.1"/>
</dbReference>
<dbReference type="SUPFAM" id="SSF53448">
    <property type="entry name" value="Nucleotide-diphospho-sugar transferases"/>
    <property type="match status" value="1"/>
</dbReference>
<dbReference type="Proteomes" id="UP000316614">
    <property type="component" value="Chromosome"/>
</dbReference>
<dbReference type="AlphaFoldDB" id="A0A514CKB0"/>
<protein>
    <submittedName>
        <fullName evidence="2">Glycosyltransferase family 2 protein</fullName>
    </submittedName>
</protein>
<dbReference type="PANTHER" id="PTHR22916">
    <property type="entry name" value="GLYCOSYLTRANSFERASE"/>
    <property type="match status" value="1"/>
</dbReference>
<evidence type="ECO:0000313" key="2">
    <source>
        <dbReference type="EMBL" id="QDH80094.1"/>
    </source>
</evidence>
<dbReference type="Gene3D" id="3.90.550.10">
    <property type="entry name" value="Spore Coat Polysaccharide Biosynthesis Protein SpsA, Chain A"/>
    <property type="match status" value="1"/>
</dbReference>
<dbReference type="OrthoDB" id="6307329at2"/>
<feature type="domain" description="Glycosyltransferase 2-like" evidence="1">
    <location>
        <begin position="3"/>
        <end position="163"/>
    </location>
</feature>
<dbReference type="CDD" id="cd00761">
    <property type="entry name" value="Glyco_tranf_GTA_type"/>
    <property type="match status" value="1"/>
</dbReference>
<dbReference type="Pfam" id="PF00535">
    <property type="entry name" value="Glycos_transf_2"/>
    <property type="match status" value="1"/>
</dbReference>
<reference evidence="2 3" key="1">
    <citation type="submission" date="2019-06" db="EMBL/GenBank/DDBJ databases">
        <title>Echinicola alkalisoli sp. nov. isolated from saline soil.</title>
        <authorList>
            <person name="Sun J.-Q."/>
            <person name="Xu L."/>
        </authorList>
    </citation>
    <scope>NUCLEOTIDE SEQUENCE [LARGE SCALE GENOMIC DNA]</scope>
    <source>
        <strain evidence="2 3">LN3S3</strain>
    </source>
</reference>
<gene>
    <name evidence="2" type="ORF">FKX85_14050</name>
</gene>
<dbReference type="InterPro" id="IPR029044">
    <property type="entry name" value="Nucleotide-diphossugar_trans"/>
</dbReference>
<proteinExistence type="predicted"/>
<name>A0A514CKB0_9BACT</name>
<organism evidence="2 3">
    <name type="scientific">Echinicola soli</name>
    <dbReference type="NCBI Taxonomy" id="2591634"/>
    <lineage>
        <taxon>Bacteria</taxon>
        <taxon>Pseudomonadati</taxon>
        <taxon>Bacteroidota</taxon>
        <taxon>Cytophagia</taxon>
        <taxon>Cytophagales</taxon>
        <taxon>Cyclobacteriaceae</taxon>
        <taxon>Echinicola</taxon>
    </lineage>
</organism>
<dbReference type="EMBL" id="CP041253">
    <property type="protein sequence ID" value="QDH80094.1"/>
    <property type="molecule type" value="Genomic_DNA"/>
</dbReference>
<dbReference type="GO" id="GO:0016758">
    <property type="term" value="F:hexosyltransferase activity"/>
    <property type="evidence" value="ECO:0007669"/>
    <property type="project" value="UniProtKB-ARBA"/>
</dbReference>
<keyword evidence="2" id="KW-0808">Transferase</keyword>
<dbReference type="KEGG" id="echi:FKX85_14050"/>
<sequence length="306" mass="35236">MFSVVIPLYNKAENIIQTLASVQGQTYTDFEIVIVNDGSTDNSVEKVEEIKDERIKLFHKKNGGVSDARNYGIDKSTNAYIAFMDADDLWKPNYLKVMAQLIKEFPEAGMYNCAHSTIYRGKSYDMNHDIKRGIIENYFKTSLKYVIAWTSATIVRKDVFDKVGGFPVGMISGEDVYTWAKIALQYPVAFHPDALTIYIKQDQSIVHRSNKKDNCKEAWQDLYQKNNNDANKYIAMKAILKGKRYAWGGHLSESRKIEKDFRYINDYPEVEHSWKKLYLLNRTPNFIKKLILGYKQAVAQSNKSAS</sequence>